<keyword evidence="1" id="KW-0472">Membrane</keyword>
<reference evidence="2 3" key="1">
    <citation type="submission" date="2018-10" db="EMBL/GenBank/DDBJ databases">
        <title>Genomic Encyclopedia of Archaeal and Bacterial Type Strains, Phase II (KMG-II): from individual species to whole genera.</title>
        <authorList>
            <person name="Goeker M."/>
        </authorList>
    </citation>
    <scope>NUCLEOTIDE SEQUENCE [LARGE SCALE GENOMIC DNA]</scope>
    <source>
        <strain evidence="2 3">DSM 29466</strain>
    </source>
</reference>
<feature type="transmembrane region" description="Helical" evidence="1">
    <location>
        <begin position="389"/>
        <end position="407"/>
    </location>
</feature>
<dbReference type="EMBL" id="RCCE01000007">
    <property type="protein sequence ID" value="RLJ40547.1"/>
    <property type="molecule type" value="Genomic_DNA"/>
</dbReference>
<evidence type="ECO:0000313" key="3">
    <source>
        <dbReference type="Proteomes" id="UP000269157"/>
    </source>
</evidence>
<dbReference type="OrthoDB" id="7756347at2"/>
<feature type="transmembrane region" description="Helical" evidence="1">
    <location>
        <begin position="538"/>
        <end position="556"/>
    </location>
</feature>
<accession>A0A497VE78</accession>
<protein>
    <recommendedName>
        <fullName evidence="4">Transmembrane protein</fullName>
    </recommendedName>
</protein>
<sequence length="586" mass="65348">MLAEASSAAPRFPSQLWLRKLRLHDKIRKGAQRSAKFAYKILIKNGRFFIAAQKSSENFKVLFARLAAEGAGRPVDRQGFADGPWTPETLAEAVSSLEGNENGIELRAVQTWFQDNDNGISNDNIRWLARIFGCCDPEEASKWQAELKASKDRLTNQRREKKRQVCSSVSPEAEPLRFAMPQMSEPLNYIVSTSAAITTEDGERRAKSLAEKCEWMLSGSGSMNVLIAYWLVVCGLGLLNYVLGTLSVTYSPFNGLDKQVGFIWAPTLTVLPLIALPAFIFYVSDLNTYWKGVGRTKCTAHDVISVKIGSNEAWFAKVNDYSFSFWGIALFCFLFVFGFQWAGIYVPAYLSGDTNGVQIDRYLVTLVRPEVISVAEAMALSFIGYLYTASYIAIFMFGLLFLVIIVLDYHDLCTTADLEGSTADTNQIRKEGQKIVWGGFRIAVFALWLASLVKLQITYLSSDSPNFVTWLSTDALSVFGANSIRNGWLENTSISHFTTFMMMVVTVTIFMVCALKIQTVFERLSVYDDDYPFSRDRVAIVKMLAVIGLLSFNLVLVGRFTGFSLLVAASTLASLHVLSGPRLRTF</sequence>
<gene>
    <name evidence="2" type="ORF">BCF46_3619</name>
</gene>
<name>A0A497VE78_9RHOB</name>
<feature type="transmembrane region" description="Helical" evidence="1">
    <location>
        <begin position="494"/>
        <end position="517"/>
    </location>
</feature>
<comment type="caution">
    <text evidence="2">The sequence shown here is derived from an EMBL/GenBank/DDBJ whole genome shotgun (WGS) entry which is preliminary data.</text>
</comment>
<proteinExistence type="predicted"/>
<dbReference type="InterPro" id="IPR058114">
    <property type="entry name" value="RcgA-like"/>
</dbReference>
<dbReference type="Proteomes" id="UP000269157">
    <property type="component" value="Unassembled WGS sequence"/>
</dbReference>
<feature type="transmembrane region" description="Helical" evidence="1">
    <location>
        <begin position="227"/>
        <end position="250"/>
    </location>
</feature>
<organism evidence="2 3">
    <name type="scientific">Litoreibacter meonggei</name>
    <dbReference type="NCBI Taxonomy" id="1049199"/>
    <lineage>
        <taxon>Bacteria</taxon>
        <taxon>Pseudomonadati</taxon>
        <taxon>Pseudomonadota</taxon>
        <taxon>Alphaproteobacteria</taxon>
        <taxon>Rhodobacterales</taxon>
        <taxon>Roseobacteraceae</taxon>
        <taxon>Litoreibacter</taxon>
    </lineage>
</organism>
<dbReference type="AlphaFoldDB" id="A0A497VE78"/>
<keyword evidence="3" id="KW-1185">Reference proteome</keyword>
<feature type="transmembrane region" description="Helical" evidence="1">
    <location>
        <begin position="435"/>
        <end position="457"/>
    </location>
</feature>
<keyword evidence="1" id="KW-1133">Transmembrane helix</keyword>
<dbReference type="RefSeq" id="WP_121027685.1">
    <property type="nucleotide sequence ID" value="NZ_RCCE01000007.1"/>
</dbReference>
<evidence type="ECO:0000313" key="2">
    <source>
        <dbReference type="EMBL" id="RLJ40547.1"/>
    </source>
</evidence>
<feature type="transmembrane region" description="Helical" evidence="1">
    <location>
        <begin position="323"/>
        <end position="350"/>
    </location>
</feature>
<feature type="transmembrane region" description="Helical" evidence="1">
    <location>
        <begin position="262"/>
        <end position="283"/>
    </location>
</feature>
<evidence type="ECO:0000256" key="1">
    <source>
        <dbReference type="SAM" id="Phobius"/>
    </source>
</evidence>
<keyword evidence="1" id="KW-0812">Transmembrane</keyword>
<dbReference type="NCBIfam" id="NF047336">
    <property type="entry name" value="conj_memb_RcgA"/>
    <property type="match status" value="1"/>
</dbReference>
<evidence type="ECO:0008006" key="4">
    <source>
        <dbReference type="Google" id="ProtNLM"/>
    </source>
</evidence>